<feature type="active site" evidence="12">
    <location>
        <position position="115"/>
    </location>
</feature>
<dbReference type="FunFam" id="3.40.47.10:FF:000004">
    <property type="entry name" value="3-oxoacyl-[acyl-carrier-protein] synthase 3"/>
    <property type="match status" value="1"/>
</dbReference>
<evidence type="ECO:0000256" key="1">
    <source>
        <dbReference type="ARBA" id="ARBA00005194"/>
    </source>
</evidence>
<keyword evidence="10 12" id="KW-0012">Acyltransferase</keyword>
<comment type="similarity">
    <text evidence="2 12">Belongs to the thiolase-like superfamily. FabH family.</text>
</comment>
<proteinExistence type="inferred from homology"/>
<evidence type="ECO:0000313" key="15">
    <source>
        <dbReference type="EMBL" id="KHJ56453.1"/>
    </source>
</evidence>
<evidence type="ECO:0000313" key="16">
    <source>
        <dbReference type="Proteomes" id="UP000030826"/>
    </source>
</evidence>
<comment type="domain">
    <text evidence="12">The last Arg residue of the ACP-binding site is essential for the weak association between ACP/AcpP and FabH.</text>
</comment>
<dbReference type="NCBIfam" id="TIGR00747">
    <property type="entry name" value="fabH"/>
    <property type="match status" value="1"/>
</dbReference>
<feature type="region of interest" description="ACP-binding" evidence="12">
    <location>
        <begin position="253"/>
        <end position="257"/>
    </location>
</feature>
<dbReference type="OrthoDB" id="9815506at2"/>
<evidence type="ECO:0000256" key="8">
    <source>
        <dbReference type="ARBA" id="ARBA00023160"/>
    </source>
</evidence>
<keyword evidence="6 12" id="KW-0276">Fatty acid metabolism</keyword>
<evidence type="ECO:0000256" key="11">
    <source>
        <dbReference type="ARBA" id="ARBA00051096"/>
    </source>
</evidence>
<evidence type="ECO:0000256" key="4">
    <source>
        <dbReference type="ARBA" id="ARBA00022516"/>
    </source>
</evidence>
<protein>
    <recommendedName>
        <fullName evidence="3 12">Beta-ketoacyl-[acyl-carrier-protein] synthase III</fullName>
        <shortName evidence="12">Beta-ketoacyl-ACP synthase III</shortName>
        <shortName evidence="12">KAS III</shortName>
        <ecNumber evidence="3 12">2.3.1.180</ecNumber>
    </recommendedName>
    <alternativeName>
        <fullName evidence="12">3-oxoacyl-[acyl-carrier-protein] synthase 3</fullName>
    </alternativeName>
    <alternativeName>
        <fullName evidence="12">3-oxoacyl-[acyl-carrier-protein] synthase III</fullName>
    </alternativeName>
</protein>
<dbReference type="HAMAP" id="MF_01815">
    <property type="entry name" value="FabH"/>
    <property type="match status" value="1"/>
</dbReference>
<keyword evidence="4 12" id="KW-0444">Lipid biosynthesis</keyword>
<dbReference type="InterPro" id="IPR013747">
    <property type="entry name" value="ACP_syn_III_C"/>
</dbReference>
<dbReference type="CDD" id="cd00830">
    <property type="entry name" value="KAS_III"/>
    <property type="match status" value="1"/>
</dbReference>
<dbReference type="EC" id="2.3.1.180" evidence="3 12"/>
<evidence type="ECO:0000259" key="14">
    <source>
        <dbReference type="Pfam" id="PF08545"/>
    </source>
</evidence>
<comment type="pathway">
    <text evidence="1 12">Lipid metabolism; fatty acid biosynthesis.</text>
</comment>
<dbReference type="NCBIfam" id="NF006829">
    <property type="entry name" value="PRK09352.1"/>
    <property type="match status" value="1"/>
</dbReference>
<name>A0A0B1Q6I1_9HYPH</name>
<accession>A0A0B1Q6I1</accession>
<evidence type="ECO:0000256" key="5">
    <source>
        <dbReference type="ARBA" id="ARBA00022679"/>
    </source>
</evidence>
<feature type="domain" description="Beta-ketoacyl-[acyl-carrier-protein] synthase III N-terminal" evidence="14">
    <location>
        <begin position="109"/>
        <end position="192"/>
    </location>
</feature>
<keyword evidence="8 12" id="KW-0275">Fatty acid biosynthesis</keyword>
<dbReference type="PANTHER" id="PTHR43091:SF1">
    <property type="entry name" value="BETA-KETOACYL-[ACYL-CARRIER-PROTEIN] SYNTHASE III, CHLOROPLASTIC"/>
    <property type="match status" value="1"/>
</dbReference>
<dbReference type="UniPathway" id="UPA00094"/>
<dbReference type="InterPro" id="IPR013751">
    <property type="entry name" value="ACP_syn_III_N"/>
</dbReference>
<evidence type="ECO:0000256" key="7">
    <source>
        <dbReference type="ARBA" id="ARBA00023098"/>
    </source>
</evidence>
<gene>
    <name evidence="12" type="primary">fabH</name>
    <name evidence="15" type="ORF">LA66_07950</name>
</gene>
<evidence type="ECO:0000256" key="10">
    <source>
        <dbReference type="ARBA" id="ARBA00023315"/>
    </source>
</evidence>
<evidence type="ECO:0000256" key="3">
    <source>
        <dbReference type="ARBA" id="ARBA00012333"/>
    </source>
</evidence>
<evidence type="ECO:0000256" key="9">
    <source>
        <dbReference type="ARBA" id="ARBA00023268"/>
    </source>
</evidence>
<reference evidence="15 16" key="1">
    <citation type="submission" date="2014-09" db="EMBL/GenBank/DDBJ databases">
        <title>Isolation and characterization of Aurantimonas altamirensis ON-56566 from clinical sample following a dog bite.</title>
        <authorList>
            <person name="Eshaghi A."/>
            <person name="Li A."/>
            <person name="Shahinas D."/>
            <person name="Bahn P."/>
            <person name="Kus J.V."/>
            <person name="Patel S.N."/>
        </authorList>
    </citation>
    <scope>NUCLEOTIDE SEQUENCE [LARGE SCALE GENOMIC DNA]</scope>
    <source>
        <strain evidence="15 16">ON-56566</strain>
    </source>
</reference>
<dbReference type="Gene3D" id="3.40.47.10">
    <property type="match status" value="1"/>
</dbReference>
<dbReference type="SUPFAM" id="SSF53901">
    <property type="entry name" value="Thiolase-like"/>
    <property type="match status" value="1"/>
</dbReference>
<dbReference type="GO" id="GO:0005737">
    <property type="term" value="C:cytoplasm"/>
    <property type="evidence" value="ECO:0007669"/>
    <property type="project" value="UniProtKB-SubCell"/>
</dbReference>
<dbReference type="PANTHER" id="PTHR43091">
    <property type="entry name" value="3-OXOACYL-[ACYL-CARRIER-PROTEIN] SYNTHASE"/>
    <property type="match status" value="1"/>
</dbReference>
<keyword evidence="7 12" id="KW-0443">Lipid metabolism</keyword>
<dbReference type="Pfam" id="PF08541">
    <property type="entry name" value="ACP_syn_III_C"/>
    <property type="match status" value="1"/>
</dbReference>
<comment type="subunit">
    <text evidence="12">Homodimer.</text>
</comment>
<evidence type="ECO:0000256" key="2">
    <source>
        <dbReference type="ARBA" id="ARBA00008642"/>
    </source>
</evidence>
<evidence type="ECO:0000256" key="12">
    <source>
        <dbReference type="HAMAP-Rule" id="MF_01815"/>
    </source>
</evidence>
<dbReference type="GO" id="GO:0033818">
    <property type="term" value="F:beta-ketoacyl-acyl-carrier-protein synthase III activity"/>
    <property type="evidence" value="ECO:0007669"/>
    <property type="project" value="UniProtKB-UniRule"/>
</dbReference>
<dbReference type="GO" id="GO:0004315">
    <property type="term" value="F:3-oxoacyl-[acyl-carrier-protein] synthase activity"/>
    <property type="evidence" value="ECO:0007669"/>
    <property type="project" value="InterPro"/>
</dbReference>
<dbReference type="AlphaFoldDB" id="A0A0B1Q6I1"/>
<feature type="active site" evidence="12">
    <location>
        <position position="282"/>
    </location>
</feature>
<dbReference type="EMBL" id="JRFJ01000001">
    <property type="protein sequence ID" value="KHJ56453.1"/>
    <property type="molecule type" value="Genomic_DNA"/>
</dbReference>
<comment type="catalytic activity">
    <reaction evidence="11">
        <text>malonyl-[ACP] + acetyl-CoA + H(+) = 3-oxobutanoyl-[ACP] + CO2 + CoA</text>
        <dbReference type="Rhea" id="RHEA:12080"/>
        <dbReference type="Rhea" id="RHEA-COMP:9623"/>
        <dbReference type="Rhea" id="RHEA-COMP:9625"/>
        <dbReference type="ChEBI" id="CHEBI:15378"/>
        <dbReference type="ChEBI" id="CHEBI:16526"/>
        <dbReference type="ChEBI" id="CHEBI:57287"/>
        <dbReference type="ChEBI" id="CHEBI:57288"/>
        <dbReference type="ChEBI" id="CHEBI:78449"/>
        <dbReference type="ChEBI" id="CHEBI:78450"/>
        <dbReference type="EC" id="2.3.1.180"/>
    </reaction>
    <physiologicalReaction direction="left-to-right" evidence="11">
        <dbReference type="Rhea" id="RHEA:12081"/>
    </physiologicalReaction>
</comment>
<comment type="subcellular location">
    <subcellularLocation>
        <location evidence="12">Cytoplasm</location>
    </subcellularLocation>
</comment>
<dbReference type="GO" id="GO:0006633">
    <property type="term" value="P:fatty acid biosynthetic process"/>
    <property type="evidence" value="ECO:0007669"/>
    <property type="project" value="UniProtKB-UniRule"/>
</dbReference>
<dbReference type="RefSeq" id="WP_039190268.1">
    <property type="nucleotide sequence ID" value="NZ_JRFJ01000001.1"/>
</dbReference>
<sequence length="326" mass="34875">MTVVRSVVRGTGSYLPERIMANRDFEGVVETSDEWIRQRTGIANRHIAAPEDTTASMGEKAARRALDAAGLQPSDIDLIILATATPDNTFPASAVQVQHRLGIGHGFAFDLQAVCSGFVYAITTADLYLRSGMARRALVIGSETFSRILDWTDRTTCVLFGDGAGAVVLEAVQGAGELTDEGILVSKLRSDGQHKEKLFVDGGPSTTGTVGKLRMEGREVFKHAVGMITDVIDDSFQALAIGPDDIDWFVPHQANRRIIDASAKKLGIAPGKVVMTVENHGNTSAASIPLALDNAVRDGRIQKGDLVLIEAMGGGFTWGASIIRWS</sequence>
<keyword evidence="5 12" id="KW-0808">Transferase</keyword>
<comment type="caution">
    <text evidence="15">The sequence shown here is derived from an EMBL/GenBank/DDBJ whole genome shotgun (WGS) entry which is preliminary data.</text>
</comment>
<keyword evidence="12" id="KW-0963">Cytoplasm</keyword>
<dbReference type="InterPro" id="IPR004655">
    <property type="entry name" value="FabH"/>
</dbReference>
<dbReference type="Proteomes" id="UP000030826">
    <property type="component" value="Unassembled WGS sequence"/>
</dbReference>
<feature type="domain" description="Beta-ketoacyl-[acyl-carrier-protein] synthase III C-terminal" evidence="13">
    <location>
        <begin position="239"/>
        <end position="325"/>
    </location>
</feature>
<organism evidence="15 16">
    <name type="scientific">Aureimonas altamirensis</name>
    <dbReference type="NCBI Taxonomy" id="370622"/>
    <lineage>
        <taxon>Bacteria</taxon>
        <taxon>Pseudomonadati</taxon>
        <taxon>Pseudomonadota</taxon>
        <taxon>Alphaproteobacteria</taxon>
        <taxon>Hyphomicrobiales</taxon>
        <taxon>Aurantimonadaceae</taxon>
        <taxon>Aureimonas</taxon>
    </lineage>
</organism>
<feature type="active site" evidence="12">
    <location>
        <position position="252"/>
    </location>
</feature>
<comment type="function">
    <text evidence="12">Catalyzes the condensation reaction of fatty acid synthesis by the addition to an acyl acceptor of two carbons from malonyl-ACP. Catalyzes the first condensation reaction which initiates fatty acid synthesis and may therefore play a role in governing the total rate of fatty acid production. Possesses both acetoacetyl-ACP synthase and acetyl transacylase activities. Its substrate specificity determines the biosynthesis of branched-chain and/or straight-chain of fatty acids.</text>
</comment>
<evidence type="ECO:0000256" key="6">
    <source>
        <dbReference type="ARBA" id="ARBA00022832"/>
    </source>
</evidence>
<keyword evidence="9 12" id="KW-0511">Multifunctional enzyme</keyword>
<dbReference type="STRING" id="370622.LA66_07950"/>
<dbReference type="Pfam" id="PF08545">
    <property type="entry name" value="ACP_syn_III"/>
    <property type="match status" value="1"/>
</dbReference>
<dbReference type="InterPro" id="IPR016039">
    <property type="entry name" value="Thiolase-like"/>
</dbReference>
<evidence type="ECO:0000259" key="13">
    <source>
        <dbReference type="Pfam" id="PF08541"/>
    </source>
</evidence>